<protein>
    <submittedName>
        <fullName evidence="5">VP2</fullName>
    </submittedName>
</protein>
<keyword evidence="4" id="KW-1185">Reference proteome</keyword>
<dbReference type="OrthoDB" id="10274028at2759"/>
<dbReference type="AlphaFoldDB" id="A0A0R3SFS3"/>
<evidence type="ECO:0000313" key="4">
    <source>
        <dbReference type="Proteomes" id="UP000321570"/>
    </source>
</evidence>
<dbReference type="EMBL" id="CABIJS010000708">
    <property type="protein sequence ID" value="VUZ56938.1"/>
    <property type="molecule type" value="Genomic_DNA"/>
</dbReference>
<gene>
    <name evidence="1" type="ORF">HDID_LOCUS3708</name>
    <name evidence="2" type="ORF">WMSIL1_LOCUS14265</name>
</gene>
<evidence type="ECO:0000313" key="1">
    <source>
        <dbReference type="EMBL" id="VDL37890.1"/>
    </source>
</evidence>
<dbReference type="EMBL" id="UYSG01001196">
    <property type="protein sequence ID" value="VDL37890.1"/>
    <property type="molecule type" value="Genomic_DNA"/>
</dbReference>
<dbReference type="Proteomes" id="UP000274504">
    <property type="component" value="Unassembled WGS sequence"/>
</dbReference>
<reference evidence="5" key="1">
    <citation type="submission" date="2017-02" db="UniProtKB">
        <authorList>
            <consortium name="WormBaseParasite"/>
        </authorList>
    </citation>
    <scope>IDENTIFICATION</scope>
</reference>
<evidence type="ECO:0000313" key="3">
    <source>
        <dbReference type="Proteomes" id="UP000274504"/>
    </source>
</evidence>
<reference evidence="2 4" key="3">
    <citation type="submission" date="2019-07" db="EMBL/GenBank/DDBJ databases">
        <authorList>
            <person name="Jastrzebski P J."/>
            <person name="Paukszto L."/>
            <person name="Jastrzebski P J."/>
        </authorList>
    </citation>
    <scope>NUCLEOTIDE SEQUENCE [LARGE SCALE GENOMIC DNA]</scope>
    <source>
        <strain evidence="2 4">WMS-il1</strain>
    </source>
</reference>
<organism evidence="5">
    <name type="scientific">Hymenolepis diminuta</name>
    <name type="common">Rat tapeworm</name>
    <dbReference type="NCBI Taxonomy" id="6216"/>
    <lineage>
        <taxon>Eukaryota</taxon>
        <taxon>Metazoa</taxon>
        <taxon>Spiralia</taxon>
        <taxon>Lophotrochozoa</taxon>
        <taxon>Platyhelminthes</taxon>
        <taxon>Cestoda</taxon>
        <taxon>Eucestoda</taxon>
        <taxon>Cyclophyllidea</taxon>
        <taxon>Hymenolepididae</taxon>
        <taxon>Hymenolepis</taxon>
    </lineage>
</organism>
<proteinExistence type="predicted"/>
<evidence type="ECO:0000313" key="2">
    <source>
        <dbReference type="EMBL" id="VUZ56938.1"/>
    </source>
</evidence>
<name>A0A0R3SFS3_HYMDI</name>
<reference evidence="1 3" key="2">
    <citation type="submission" date="2018-11" db="EMBL/GenBank/DDBJ databases">
        <authorList>
            <consortium name="Pathogen Informatics"/>
        </authorList>
    </citation>
    <scope>NUCLEOTIDE SEQUENCE [LARGE SCALE GENOMIC DNA]</scope>
</reference>
<evidence type="ECO:0000313" key="5">
    <source>
        <dbReference type="WBParaSite" id="HDID_0000371001-mRNA-1"/>
    </source>
</evidence>
<sequence length="172" mass="20225">METKNTPSTKEILDNAYFLKTFDPKNVQVIRADSEDWNQIRNHFEECRHGPGCCEPLYILTPKKYYHPKNCDNENCPCSLKSAKEALLSFTRPTSDGEEQDWHKGYTDSKREQFVRTILSRIFNSPVPRTFLEKSTYDKLKLAEEAIFHTESDEEQYLSRLIEWAMNYKGDL</sequence>
<accession>A0A0R3SFS3</accession>
<dbReference type="WBParaSite" id="HDID_0000371001-mRNA-1">
    <property type="protein sequence ID" value="HDID_0000371001-mRNA-1"/>
    <property type="gene ID" value="HDID_0000371001"/>
</dbReference>
<dbReference type="Proteomes" id="UP000321570">
    <property type="component" value="Unassembled WGS sequence"/>
</dbReference>